<reference evidence="3" key="1">
    <citation type="submission" date="2018-03" db="EMBL/GenBank/DDBJ databases">
        <authorList>
            <person name="Zecchin S."/>
        </authorList>
    </citation>
    <scope>NUCLEOTIDE SEQUENCE [LARGE SCALE GENOMIC DNA]</scope>
</reference>
<evidence type="ECO:0000259" key="1">
    <source>
        <dbReference type="Pfam" id="PF00882"/>
    </source>
</evidence>
<dbReference type="Proteomes" id="UP000245125">
    <property type="component" value="Unassembled WGS sequence"/>
</dbReference>
<gene>
    <name evidence="2" type="ORF">NBG4_1150002</name>
</gene>
<organism evidence="2 3">
    <name type="scientific">Candidatus Sulfobium mesophilum</name>
    <dbReference type="NCBI Taxonomy" id="2016548"/>
    <lineage>
        <taxon>Bacteria</taxon>
        <taxon>Pseudomonadati</taxon>
        <taxon>Nitrospirota</taxon>
        <taxon>Nitrospiria</taxon>
        <taxon>Nitrospirales</taxon>
        <taxon>Nitrospiraceae</taxon>
        <taxon>Candidatus Sulfobium</taxon>
    </lineage>
</organism>
<evidence type="ECO:0000313" key="2">
    <source>
        <dbReference type="EMBL" id="SPP99774.1"/>
    </source>
</evidence>
<dbReference type="AlphaFoldDB" id="A0A2U3QEG7"/>
<dbReference type="EMBL" id="OUUY01000019">
    <property type="protein sequence ID" value="SPP99774.1"/>
    <property type="molecule type" value="Genomic_DNA"/>
</dbReference>
<feature type="domain" description="Phospholipase C/D" evidence="1">
    <location>
        <begin position="26"/>
        <end position="157"/>
    </location>
</feature>
<protein>
    <recommendedName>
        <fullName evidence="1">Phospholipase C/D domain-containing protein</fullName>
    </recommendedName>
</protein>
<keyword evidence="3" id="KW-1185">Reference proteome</keyword>
<dbReference type="Pfam" id="PF00882">
    <property type="entry name" value="Zn_dep_PLPC"/>
    <property type="match status" value="1"/>
</dbReference>
<accession>A0A2U3QEG7</accession>
<evidence type="ECO:0000313" key="3">
    <source>
        <dbReference type="Proteomes" id="UP000245125"/>
    </source>
</evidence>
<name>A0A2U3QEG7_9BACT</name>
<dbReference type="InterPro" id="IPR029002">
    <property type="entry name" value="PLPC/GPLD1"/>
</dbReference>
<sequence length="255" mass="29410">MRLFKISLIAAFLLVPAAAFAWGPLTHIYLGNELFSLSPLLPAGLLEIIRRYRKDFLYGNLMADIIIGKQYLPDHKSSHNWDVAFALFRASKTDQQKAFVYGYMSHLAADTVAHNVYTADRRNIGHTVMEMKADCIIDKKYWLQAIAIDRKIQMRNDLFLENSLDRLVFSFKTNKRIFKGMVFLSVFNRERIGNFIDRNLITSLPDREVIEQLHQDSLDQIIDLFQNWKKSEVVKLSPSGVHDKEGIIKTFLKAG</sequence>
<proteinExistence type="predicted"/>